<reference evidence="2" key="1">
    <citation type="submission" date="2020-12" db="EMBL/GenBank/DDBJ databases">
        <title>The genome sequence of Inhella sp. 4Y17.</title>
        <authorList>
            <person name="Liu Y."/>
        </authorList>
    </citation>
    <scope>NUCLEOTIDE SEQUENCE</scope>
    <source>
        <strain evidence="2">4Y10</strain>
    </source>
</reference>
<dbReference type="Gene3D" id="3.40.190.10">
    <property type="entry name" value="Periplasmic binding protein-like II"/>
    <property type="match status" value="2"/>
</dbReference>
<evidence type="ECO:0000313" key="3">
    <source>
        <dbReference type="Proteomes" id="UP000620139"/>
    </source>
</evidence>
<evidence type="ECO:0000313" key="2">
    <source>
        <dbReference type="EMBL" id="MBH9552546.1"/>
    </source>
</evidence>
<keyword evidence="3" id="KW-1185">Reference proteome</keyword>
<accession>A0A931NEI3</accession>
<dbReference type="PROSITE" id="PS51257">
    <property type="entry name" value="PROKAR_LIPOPROTEIN"/>
    <property type="match status" value="1"/>
</dbReference>
<dbReference type="EMBL" id="JAEDAL010000002">
    <property type="protein sequence ID" value="MBH9552546.1"/>
    <property type="molecule type" value="Genomic_DNA"/>
</dbReference>
<sequence length="243" mass="27256">MRVFALWIGLLMLACGSSQAQPLRLAANERLAEQWVAATMLRAIYAKAGLQAKVEPLPPARANLETLSGQRDGEVARIAAYGDRNPSLVRVETPYYQLTSQAFWLRVRAASIKDRKDLVHYSVGAIRGVAHSSELTLEHPSVTLTNEPLQMFRMLLGSRFDVALDTGINGKYLIAKNGWQDIESSTDLAKLDLYHYLHPKHAKLAPRLNQIIRQMRESGELDHIRQQAEAELLKTQLDQFSGK</sequence>
<feature type="signal peptide" evidence="1">
    <location>
        <begin position="1"/>
        <end position="20"/>
    </location>
</feature>
<dbReference type="Proteomes" id="UP000620139">
    <property type="component" value="Unassembled WGS sequence"/>
</dbReference>
<dbReference type="RefSeq" id="WP_198100149.1">
    <property type="nucleotide sequence ID" value="NZ_JAEDAL010000002.1"/>
</dbReference>
<protein>
    <submittedName>
        <fullName evidence="2">Transporter substrate-binding domain-containing protein</fullName>
    </submittedName>
</protein>
<proteinExistence type="predicted"/>
<keyword evidence="1" id="KW-0732">Signal</keyword>
<dbReference type="AlphaFoldDB" id="A0A931NEI3"/>
<gene>
    <name evidence="2" type="ORF">I7X43_06725</name>
</gene>
<evidence type="ECO:0000256" key="1">
    <source>
        <dbReference type="SAM" id="SignalP"/>
    </source>
</evidence>
<comment type="caution">
    <text evidence="2">The sequence shown here is derived from an EMBL/GenBank/DDBJ whole genome shotgun (WGS) entry which is preliminary data.</text>
</comment>
<dbReference type="SUPFAM" id="SSF53850">
    <property type="entry name" value="Periplasmic binding protein-like II"/>
    <property type="match status" value="1"/>
</dbReference>
<name>A0A931NEI3_9BURK</name>
<feature type="chain" id="PRO_5037104271" evidence="1">
    <location>
        <begin position="21"/>
        <end position="243"/>
    </location>
</feature>
<organism evidence="2 3">
    <name type="scientific">Inhella gelatinilytica</name>
    <dbReference type="NCBI Taxonomy" id="2795030"/>
    <lineage>
        <taxon>Bacteria</taxon>
        <taxon>Pseudomonadati</taxon>
        <taxon>Pseudomonadota</taxon>
        <taxon>Betaproteobacteria</taxon>
        <taxon>Burkholderiales</taxon>
        <taxon>Sphaerotilaceae</taxon>
        <taxon>Inhella</taxon>
    </lineage>
</organism>